<evidence type="ECO:0000256" key="2">
    <source>
        <dbReference type="SAM" id="SignalP"/>
    </source>
</evidence>
<gene>
    <name evidence="3" type="ORF">E6K78_03015</name>
</gene>
<name>A0A538TWG2_UNCEI</name>
<feature type="compositionally biased region" description="Pro residues" evidence="1">
    <location>
        <begin position="39"/>
        <end position="56"/>
    </location>
</feature>
<dbReference type="SUPFAM" id="SSF50939">
    <property type="entry name" value="Sialidases"/>
    <property type="match status" value="1"/>
</dbReference>
<dbReference type="EMBL" id="VBOY01000021">
    <property type="protein sequence ID" value="TMQ67959.1"/>
    <property type="molecule type" value="Genomic_DNA"/>
</dbReference>
<organism evidence="3 4">
    <name type="scientific">Eiseniibacteriota bacterium</name>
    <dbReference type="NCBI Taxonomy" id="2212470"/>
    <lineage>
        <taxon>Bacteria</taxon>
        <taxon>Candidatus Eiseniibacteriota</taxon>
    </lineage>
</organism>
<dbReference type="Gene3D" id="2.120.10.10">
    <property type="match status" value="1"/>
</dbReference>
<feature type="region of interest" description="Disordered" evidence="1">
    <location>
        <begin position="35"/>
        <end position="58"/>
    </location>
</feature>
<dbReference type="InterPro" id="IPR036278">
    <property type="entry name" value="Sialidase_sf"/>
</dbReference>
<dbReference type="Proteomes" id="UP000316609">
    <property type="component" value="Unassembled WGS sequence"/>
</dbReference>
<feature type="chain" id="PRO_5021900137" description="T9SS type A sorting domain-containing protein" evidence="2">
    <location>
        <begin position="36"/>
        <end position="576"/>
    </location>
</feature>
<comment type="caution">
    <text evidence="3">The sequence shown here is derived from an EMBL/GenBank/DDBJ whole genome shotgun (WGS) entry which is preliminary data.</text>
</comment>
<feature type="signal peptide" evidence="2">
    <location>
        <begin position="1"/>
        <end position="35"/>
    </location>
</feature>
<evidence type="ECO:0000313" key="3">
    <source>
        <dbReference type="EMBL" id="TMQ67959.1"/>
    </source>
</evidence>
<evidence type="ECO:0000256" key="1">
    <source>
        <dbReference type="SAM" id="MobiDB-lite"/>
    </source>
</evidence>
<keyword evidence="2" id="KW-0732">Signal</keyword>
<evidence type="ECO:0008006" key="5">
    <source>
        <dbReference type="Google" id="ProtNLM"/>
    </source>
</evidence>
<accession>A0A538TWG2</accession>
<dbReference type="Gene3D" id="2.60.40.4070">
    <property type="match status" value="1"/>
</dbReference>
<protein>
    <recommendedName>
        <fullName evidence="5">T9SS type A sorting domain-containing protein</fullName>
    </recommendedName>
</protein>
<dbReference type="CDD" id="cd15482">
    <property type="entry name" value="Sialidase_non-viral"/>
    <property type="match status" value="1"/>
</dbReference>
<evidence type="ECO:0000313" key="4">
    <source>
        <dbReference type="Proteomes" id="UP000316609"/>
    </source>
</evidence>
<dbReference type="AlphaFoldDB" id="A0A538TWG2"/>
<proteinExistence type="predicted"/>
<reference evidence="3 4" key="1">
    <citation type="journal article" date="2019" name="Nat. Microbiol.">
        <title>Mediterranean grassland soil C-N compound turnover is dependent on rainfall and depth, and is mediated by genomically divergent microorganisms.</title>
        <authorList>
            <person name="Diamond S."/>
            <person name="Andeer P.F."/>
            <person name="Li Z."/>
            <person name="Crits-Christoph A."/>
            <person name="Burstein D."/>
            <person name="Anantharaman K."/>
            <person name="Lane K.R."/>
            <person name="Thomas B.C."/>
            <person name="Pan C."/>
            <person name="Northen T.R."/>
            <person name="Banfield J.F."/>
        </authorList>
    </citation>
    <scope>NUCLEOTIDE SEQUENCE [LARGE SCALE GENOMIC DNA]</scope>
    <source>
        <strain evidence="3">WS_8</strain>
    </source>
</reference>
<sequence>MIRHHARPPFGHRRAPLALLLVLVALTTWSLPSSAQEPLEPPNSLPPELPDNPPGVPASLLNATSTAAVVSFGRFTSIQVNVDGSGANIIGDAANEPSIAVDPNNPSRIAIGWRQFDTITSNFRQAGFGYSADGGQSWTTGKIEPGVFRSDPVLGFDAQGKFFYNSLSNTPTFNCKVFPSTDGGMTWGAGVSAFGGDKQWMTNDRTAGTGHDNVYESWSSSSNPTPGNIFSRSIDDGASFQSPTSIPHQPIWGTLDVGPDGTLYMVGQVSNGTIYVGRSTDAKNPLVTPSFTTKAVNLGGNIVTGGPNPAGLLGQLWVAVDRSSGPRSGWVYALASVQTATDPLDVMFAHSTDGGQTWSAPVRVNDDPTGNRAFQWFGTMSVSPDGRIDVVWNDTRGSADSTQSALYYSFSNDGGVTWSPNEQASPVWNSTVGWPNQQKIGDYYHMISRVDGADLAWAATFNGEEDVYFLRIMGGTTAVADQRRPRLRLSGAPNPLSSSTTIRFEAPTPGGRARLDVFDASGRRVTTLVDAFVPGGSHAARWTGTDALGRRVKPGLYFVRLETIAGSQSLKLMVLR</sequence>